<dbReference type="OrthoDB" id="914206at2759"/>
<organism evidence="1 2">
    <name type="scientific">Parasponia andersonii</name>
    <name type="common">Sponia andersonii</name>
    <dbReference type="NCBI Taxonomy" id="3476"/>
    <lineage>
        <taxon>Eukaryota</taxon>
        <taxon>Viridiplantae</taxon>
        <taxon>Streptophyta</taxon>
        <taxon>Embryophyta</taxon>
        <taxon>Tracheophyta</taxon>
        <taxon>Spermatophyta</taxon>
        <taxon>Magnoliopsida</taxon>
        <taxon>eudicotyledons</taxon>
        <taxon>Gunneridae</taxon>
        <taxon>Pentapetalae</taxon>
        <taxon>rosids</taxon>
        <taxon>fabids</taxon>
        <taxon>Rosales</taxon>
        <taxon>Cannabaceae</taxon>
        <taxon>Parasponia</taxon>
    </lineage>
</organism>
<name>A0A2P5D9X2_PARAD</name>
<protein>
    <submittedName>
        <fullName evidence="1">Uncharacterized protein</fullName>
    </submittedName>
</protein>
<evidence type="ECO:0000313" key="2">
    <source>
        <dbReference type="Proteomes" id="UP000237105"/>
    </source>
</evidence>
<sequence length="141" mass="14844">MVTARDEGADLPTHPSVNIEVEEDGAVTLVLGQSEGVKRGDGDEVAVNKRRPDVNVLVALVGGRDSGAVGDLLVMVDREDVEPVVVDPDLVVGVARGDGNLEVGGQEVGDRGVEGVDGDVLEYESGLRGLQYGPHYENRDQ</sequence>
<keyword evidence="2" id="KW-1185">Reference proteome</keyword>
<dbReference type="Proteomes" id="UP000237105">
    <property type="component" value="Unassembled WGS sequence"/>
</dbReference>
<proteinExistence type="predicted"/>
<evidence type="ECO:0000313" key="1">
    <source>
        <dbReference type="EMBL" id="PON70095.1"/>
    </source>
</evidence>
<comment type="caution">
    <text evidence="1">The sequence shown here is derived from an EMBL/GenBank/DDBJ whole genome shotgun (WGS) entry which is preliminary data.</text>
</comment>
<dbReference type="EMBL" id="JXTB01000052">
    <property type="protein sequence ID" value="PON70095.1"/>
    <property type="molecule type" value="Genomic_DNA"/>
</dbReference>
<reference evidence="2" key="1">
    <citation type="submission" date="2016-06" db="EMBL/GenBank/DDBJ databases">
        <title>Parallel loss of symbiosis genes in relatives of nitrogen-fixing non-legume Parasponia.</title>
        <authorList>
            <person name="Van Velzen R."/>
            <person name="Holmer R."/>
            <person name="Bu F."/>
            <person name="Rutten L."/>
            <person name="Van Zeijl A."/>
            <person name="Liu W."/>
            <person name="Santuari L."/>
            <person name="Cao Q."/>
            <person name="Sharma T."/>
            <person name="Shen D."/>
            <person name="Roswanjaya Y."/>
            <person name="Wardhani T."/>
            <person name="Kalhor M.S."/>
            <person name="Jansen J."/>
            <person name="Van den Hoogen J."/>
            <person name="Gungor B."/>
            <person name="Hartog M."/>
            <person name="Hontelez J."/>
            <person name="Verver J."/>
            <person name="Yang W.-C."/>
            <person name="Schijlen E."/>
            <person name="Repin R."/>
            <person name="Schilthuizen M."/>
            <person name="Schranz E."/>
            <person name="Heidstra R."/>
            <person name="Miyata K."/>
            <person name="Fedorova E."/>
            <person name="Kohlen W."/>
            <person name="Bisseling T."/>
            <person name="Smit S."/>
            <person name="Geurts R."/>
        </authorList>
    </citation>
    <scope>NUCLEOTIDE SEQUENCE [LARGE SCALE GENOMIC DNA]</scope>
    <source>
        <strain evidence="2">cv. WU1-14</strain>
    </source>
</reference>
<accession>A0A2P5D9X2</accession>
<gene>
    <name evidence="1" type="ORF">PanWU01x14_082700</name>
</gene>
<dbReference type="AlphaFoldDB" id="A0A2P5D9X2"/>